<feature type="transmembrane region" description="Helical" evidence="1">
    <location>
        <begin position="20"/>
        <end position="41"/>
    </location>
</feature>
<keyword evidence="1" id="KW-0812">Transmembrane</keyword>
<dbReference type="RefSeq" id="WP_198429759.1">
    <property type="nucleotide sequence ID" value="NZ_BAABQO010000023.1"/>
</dbReference>
<organism evidence="2 3">
    <name type="scientific">Sulfurisphaera tokodaii</name>
    <dbReference type="NCBI Taxonomy" id="111955"/>
    <lineage>
        <taxon>Archaea</taxon>
        <taxon>Thermoproteota</taxon>
        <taxon>Thermoprotei</taxon>
        <taxon>Sulfolobales</taxon>
        <taxon>Sulfolobaceae</taxon>
        <taxon>Sulfurisphaera</taxon>
    </lineage>
</organism>
<accession>A0A832TMF6</accession>
<comment type="caution">
    <text evidence="2">The sequence shown here is derived from an EMBL/GenBank/DDBJ whole genome shotgun (WGS) entry which is preliminary data.</text>
</comment>
<gene>
    <name evidence="2" type="ORF">HA332_13920</name>
</gene>
<evidence type="ECO:0000256" key="1">
    <source>
        <dbReference type="SAM" id="Phobius"/>
    </source>
</evidence>
<sequence>MEAVEKEEENVTEYWIDTKLITIGLIVGVSIEVLIDLVIIATSGHKVFF</sequence>
<name>A0A832TMF6_9CREN</name>
<dbReference type="AlphaFoldDB" id="A0A832TMF6"/>
<evidence type="ECO:0000313" key="3">
    <source>
        <dbReference type="Proteomes" id="UP000646844"/>
    </source>
</evidence>
<reference evidence="2" key="1">
    <citation type="journal article" date="2020" name="bioRxiv">
        <title>A rank-normalized archaeal taxonomy based on genome phylogeny resolves widespread incomplete and uneven classifications.</title>
        <authorList>
            <person name="Rinke C."/>
            <person name="Chuvochina M."/>
            <person name="Mussig A.J."/>
            <person name="Chaumeil P.-A."/>
            <person name="Waite D.W."/>
            <person name="Whitman W.B."/>
            <person name="Parks D.H."/>
            <person name="Hugenholtz P."/>
        </authorList>
    </citation>
    <scope>NUCLEOTIDE SEQUENCE</scope>
    <source>
        <strain evidence="2">UBA8838</strain>
    </source>
</reference>
<dbReference type="Proteomes" id="UP000646844">
    <property type="component" value="Unassembled WGS sequence"/>
</dbReference>
<proteinExistence type="predicted"/>
<dbReference type="GeneID" id="60598294"/>
<dbReference type="EMBL" id="DUJO01000061">
    <property type="protein sequence ID" value="HII75428.1"/>
    <property type="molecule type" value="Genomic_DNA"/>
</dbReference>
<evidence type="ECO:0000313" key="2">
    <source>
        <dbReference type="EMBL" id="HII75428.1"/>
    </source>
</evidence>
<keyword evidence="1" id="KW-0472">Membrane</keyword>
<keyword evidence="1" id="KW-1133">Transmembrane helix</keyword>
<protein>
    <submittedName>
        <fullName evidence="2">Uncharacterized protein</fullName>
    </submittedName>
</protein>